<feature type="signal peptide" evidence="1">
    <location>
        <begin position="1"/>
        <end position="29"/>
    </location>
</feature>
<keyword evidence="3" id="KW-0378">Hydrolase</keyword>
<dbReference type="EMBL" id="JAROAV010000038">
    <property type="protein sequence ID" value="MDF8265732.1"/>
    <property type="molecule type" value="Genomic_DNA"/>
</dbReference>
<dbReference type="InterPro" id="IPR036514">
    <property type="entry name" value="SGNH_hydro_sf"/>
</dbReference>
<dbReference type="PROSITE" id="PS51318">
    <property type="entry name" value="TAT"/>
    <property type="match status" value="1"/>
</dbReference>
<dbReference type="GO" id="GO:0016787">
    <property type="term" value="F:hydrolase activity"/>
    <property type="evidence" value="ECO:0007669"/>
    <property type="project" value="UniProtKB-KW"/>
</dbReference>
<evidence type="ECO:0000256" key="1">
    <source>
        <dbReference type="SAM" id="SignalP"/>
    </source>
</evidence>
<gene>
    <name evidence="3" type="ORF">P4R38_15915</name>
</gene>
<dbReference type="InterPro" id="IPR037460">
    <property type="entry name" value="SEST-like"/>
</dbReference>
<dbReference type="SUPFAM" id="SSF52266">
    <property type="entry name" value="SGNH hydrolase"/>
    <property type="match status" value="1"/>
</dbReference>
<accession>A0ABT6C9Z9</accession>
<dbReference type="Gene3D" id="3.40.50.1110">
    <property type="entry name" value="SGNH hydrolase"/>
    <property type="match status" value="1"/>
</dbReference>
<proteinExistence type="predicted"/>
<evidence type="ECO:0000259" key="2">
    <source>
        <dbReference type="Pfam" id="PF13472"/>
    </source>
</evidence>
<keyword evidence="1" id="KW-0732">Signal</keyword>
<dbReference type="CDD" id="cd01823">
    <property type="entry name" value="SEST_like"/>
    <property type="match status" value="1"/>
</dbReference>
<dbReference type="PANTHER" id="PTHR37981">
    <property type="entry name" value="LIPASE 2"/>
    <property type="match status" value="1"/>
</dbReference>
<feature type="domain" description="SGNH hydrolase-type esterase" evidence="2">
    <location>
        <begin position="38"/>
        <end position="273"/>
    </location>
</feature>
<reference evidence="3 4" key="1">
    <citation type="submission" date="2023-03" db="EMBL/GenBank/DDBJ databases">
        <title>YIM 133296 draft genome.</title>
        <authorList>
            <person name="Xiong L."/>
        </authorList>
    </citation>
    <scope>NUCLEOTIDE SEQUENCE [LARGE SCALE GENOMIC DNA]</scope>
    <source>
        <strain evidence="3 4">YIM 133296</strain>
    </source>
</reference>
<evidence type="ECO:0000313" key="3">
    <source>
        <dbReference type="EMBL" id="MDF8265732.1"/>
    </source>
</evidence>
<dbReference type="InterPro" id="IPR006311">
    <property type="entry name" value="TAT_signal"/>
</dbReference>
<dbReference type="PANTHER" id="PTHR37981:SF1">
    <property type="entry name" value="SGNH HYDROLASE-TYPE ESTERASE DOMAIN-CONTAINING PROTEIN"/>
    <property type="match status" value="1"/>
</dbReference>
<evidence type="ECO:0000313" key="4">
    <source>
        <dbReference type="Proteomes" id="UP001528912"/>
    </source>
</evidence>
<dbReference type="Proteomes" id="UP001528912">
    <property type="component" value="Unassembled WGS sequence"/>
</dbReference>
<keyword evidence="4" id="KW-1185">Reference proteome</keyword>
<dbReference type="RefSeq" id="WP_277193029.1">
    <property type="nucleotide sequence ID" value="NZ_JAROAV010000038.1"/>
</dbReference>
<organism evidence="3 4">
    <name type="scientific">Luteipulveratus flavus</name>
    <dbReference type="NCBI Taxonomy" id="3031728"/>
    <lineage>
        <taxon>Bacteria</taxon>
        <taxon>Bacillati</taxon>
        <taxon>Actinomycetota</taxon>
        <taxon>Actinomycetes</taxon>
        <taxon>Micrococcales</taxon>
        <taxon>Dermacoccaceae</taxon>
        <taxon>Luteipulveratus</taxon>
    </lineage>
</organism>
<dbReference type="Pfam" id="PF13472">
    <property type="entry name" value="Lipase_GDSL_2"/>
    <property type="match status" value="1"/>
</dbReference>
<feature type="chain" id="PRO_5047452389" evidence="1">
    <location>
        <begin position="30"/>
        <end position="285"/>
    </location>
</feature>
<comment type="caution">
    <text evidence="3">The sequence shown here is derived from an EMBL/GenBank/DDBJ whole genome shotgun (WGS) entry which is preliminary data.</text>
</comment>
<sequence>MSSHRITRSVLALAAAGLMAAAAAGPAQAADPVKYVNLGDSYSAGSGVLPLTSYNPVCLQSARNWAHDIASAKGYQLTDVSCGAAQTKDLRGSQYLGVAPQLDAVSADTDVVTITMGGNDNNTFIGAITACGTAAVATAGFGSPCKTLYGDTFTNAINNETYPALVQGLRDIKAKAPNAKVMISGYPWITPATGSCYPQLPIARGDVAYLHDLQTVLNSAVSRAAADTGATYVDLSKVSAGHDACQAPDVRWVEPAIFTTQLVPVHPNALGEQGMADAAVKQGRL</sequence>
<name>A0ABT6C9Z9_9MICO</name>
<dbReference type="InterPro" id="IPR013830">
    <property type="entry name" value="SGNH_hydro"/>
</dbReference>
<protein>
    <submittedName>
        <fullName evidence="3">SGNH/GDSL hydrolase family protein</fullName>
    </submittedName>
</protein>